<keyword evidence="3" id="KW-1185">Reference proteome</keyword>
<sequence>MEYLQVKQITSGHNLVYAEATAKWFLRNDDRSVRKWAGLASLRFYQDPDILPTSPIPVIHIEDYKGEEARFDESYTLPEGRLLDLFKLGIYYFVSSRLKRLLEEEAVEAYFTEAAVTIKGERYPEPYYLLAPRDMLAVFDENNAVFKTEVDLGGELKIRAIEKYALLEDAIPANQKLFYVYINGGSPPLMLRSDIVKKVQDIGMTGIKYTPLDEMKRI</sequence>
<dbReference type="Proteomes" id="UP000185999">
    <property type="component" value="Unassembled WGS sequence"/>
</dbReference>
<dbReference type="Pfam" id="PF07791">
    <property type="entry name" value="Imm11"/>
    <property type="match status" value="1"/>
</dbReference>
<evidence type="ECO:0000313" key="3">
    <source>
        <dbReference type="Proteomes" id="UP000185999"/>
    </source>
</evidence>
<dbReference type="RefSeq" id="WP_054339776.1">
    <property type="nucleotide sequence ID" value="NZ_FTOE01000001.1"/>
</dbReference>
<dbReference type="EMBL" id="FTOE01000001">
    <property type="protein sequence ID" value="SIS40760.1"/>
    <property type="molecule type" value="Genomic_DNA"/>
</dbReference>
<gene>
    <name evidence="2" type="ORF">SAMN05421760_101153</name>
</gene>
<accession>A0A1N7IUN9</accession>
<protein>
    <recommendedName>
        <fullName evidence="1">Immunity MXAN-0049 protein domain-containing protein</fullName>
    </recommendedName>
</protein>
<dbReference type="InterPro" id="IPR012433">
    <property type="entry name" value="Imm11"/>
</dbReference>
<organism evidence="2 3">
    <name type="scientific">Neptunomonas antarctica</name>
    <dbReference type="NCBI Taxonomy" id="619304"/>
    <lineage>
        <taxon>Bacteria</taxon>
        <taxon>Pseudomonadati</taxon>
        <taxon>Pseudomonadota</taxon>
        <taxon>Gammaproteobacteria</taxon>
        <taxon>Oceanospirillales</taxon>
        <taxon>Oceanospirillaceae</taxon>
        <taxon>Neptunomonas</taxon>
    </lineage>
</organism>
<evidence type="ECO:0000313" key="2">
    <source>
        <dbReference type="EMBL" id="SIS40760.1"/>
    </source>
</evidence>
<dbReference type="AlphaFoldDB" id="A0A1N7IUN9"/>
<evidence type="ECO:0000259" key="1">
    <source>
        <dbReference type="Pfam" id="PF07791"/>
    </source>
</evidence>
<dbReference type="OrthoDB" id="6124009at2"/>
<proteinExistence type="predicted"/>
<dbReference type="STRING" id="619304.SAMN05421760_101153"/>
<name>A0A1N7IUN9_9GAMM</name>
<feature type="domain" description="Immunity MXAN-0049 protein" evidence="1">
    <location>
        <begin position="70"/>
        <end position="210"/>
    </location>
</feature>
<reference evidence="3" key="1">
    <citation type="submission" date="2017-01" db="EMBL/GenBank/DDBJ databases">
        <authorList>
            <person name="Varghese N."/>
            <person name="Submissions S."/>
        </authorList>
    </citation>
    <scope>NUCLEOTIDE SEQUENCE [LARGE SCALE GENOMIC DNA]</scope>
    <source>
        <strain evidence="3">DSM 22306</strain>
    </source>
</reference>